<dbReference type="NCBIfam" id="TIGR00254">
    <property type="entry name" value="GGDEF"/>
    <property type="match status" value="1"/>
</dbReference>
<dbReference type="Pfam" id="PF00990">
    <property type="entry name" value="GGDEF"/>
    <property type="match status" value="1"/>
</dbReference>
<dbReference type="RefSeq" id="WP_377043244.1">
    <property type="nucleotide sequence ID" value="NZ_JBHLUN010000003.1"/>
</dbReference>
<keyword evidence="2" id="KW-0472">Membrane</keyword>
<dbReference type="SMART" id="SM00267">
    <property type="entry name" value="GGDEF"/>
    <property type="match status" value="1"/>
</dbReference>
<dbReference type="SUPFAM" id="SSF141868">
    <property type="entry name" value="EAL domain-like"/>
    <property type="match status" value="1"/>
</dbReference>
<organism evidence="5 6">
    <name type="scientific">Roseomonas elaeocarpi</name>
    <dbReference type="NCBI Taxonomy" id="907779"/>
    <lineage>
        <taxon>Bacteria</taxon>
        <taxon>Pseudomonadati</taxon>
        <taxon>Pseudomonadota</taxon>
        <taxon>Alphaproteobacteria</taxon>
        <taxon>Acetobacterales</taxon>
        <taxon>Roseomonadaceae</taxon>
        <taxon>Roseomonas</taxon>
    </lineage>
</organism>
<dbReference type="EMBL" id="JBHLUN010000003">
    <property type="protein sequence ID" value="MFC0407528.1"/>
    <property type="molecule type" value="Genomic_DNA"/>
</dbReference>
<keyword evidence="2" id="KW-0812">Transmembrane</keyword>
<dbReference type="InterPro" id="IPR052155">
    <property type="entry name" value="Biofilm_reg_signaling"/>
</dbReference>
<dbReference type="PROSITE" id="PS50883">
    <property type="entry name" value="EAL"/>
    <property type="match status" value="1"/>
</dbReference>
<feature type="region of interest" description="Disordered" evidence="1">
    <location>
        <begin position="1"/>
        <end position="24"/>
    </location>
</feature>
<comment type="caution">
    <text evidence="5">The sequence shown here is derived from an EMBL/GenBank/DDBJ whole genome shotgun (WGS) entry which is preliminary data.</text>
</comment>
<evidence type="ECO:0000259" key="4">
    <source>
        <dbReference type="PROSITE" id="PS50887"/>
    </source>
</evidence>
<dbReference type="SMART" id="SM00052">
    <property type="entry name" value="EAL"/>
    <property type="match status" value="1"/>
</dbReference>
<dbReference type="InterPro" id="IPR000160">
    <property type="entry name" value="GGDEF_dom"/>
</dbReference>
<name>A0ABV6JP90_9PROT</name>
<evidence type="ECO:0000313" key="6">
    <source>
        <dbReference type="Proteomes" id="UP001589865"/>
    </source>
</evidence>
<evidence type="ECO:0000259" key="3">
    <source>
        <dbReference type="PROSITE" id="PS50883"/>
    </source>
</evidence>
<dbReference type="PANTHER" id="PTHR44757:SF2">
    <property type="entry name" value="BIOFILM ARCHITECTURE MAINTENANCE PROTEIN MBAA"/>
    <property type="match status" value="1"/>
</dbReference>
<dbReference type="CDD" id="cd01948">
    <property type="entry name" value="EAL"/>
    <property type="match status" value="1"/>
</dbReference>
<feature type="domain" description="EAL" evidence="3">
    <location>
        <begin position="416"/>
        <end position="671"/>
    </location>
</feature>
<protein>
    <submittedName>
        <fullName evidence="5">Bifunctional diguanylate cyclase/phosphodiesterase</fullName>
    </submittedName>
</protein>
<sequence>MATPQASGPEAGTARASGHRWSLGAQVPGSPAGLRRRAYPGFAVITLFLALAAFSTALLTFHRQAGVAELDRYDGAFDTSQTAVELLRLQADLAASPKEEGSAANGSGATAAAEGISLAEIQLRLDILVNRIAVMRVGENSQRLPTPGAEALLGQLAAVLEGAERHRDDPEALREWLDQLRRFNPAVIRLAASAHLRSREKLDEARNALDRDFLFFRLLVLGLILSGAVTLALLWRQNRRMGRQALTDALTGLPNRAAFNQWIAGCPAGGPAALLLVNLDDFKAVSDTGPHADGDTVLRTVGARLRAVLPAGDRVCRLGGDEFAVLRMTAPAATGAAAAVPLDALALRLLRAVEMEVPLTSRSIVPCASIGIAQVPGSDVGMLIRDASLALEEAKRSGGGQFRFFAPAMLRGMEERRTLEADLVRALRQGEFVLYYQPQIDLRDGHVNGYEALLRWQHPVRGLIPPDLFIPLAEETGLIVPIGDWVLGEACREAATWCAGTAGGVLPKVAVNLSARQVAGDALPITVARALAASGLEAGRLELEITESALLEDGDAARILAGLRELGISIALDDFGTGFASLSTLRRFPFSKIKVDRSFVRDMATSPEARAIVQGVSELAQRLGMVTTAEGLETTALVEMARELGCNEGQGYYFGRPAPVARLHASAATICATCDTAGS</sequence>
<dbReference type="PROSITE" id="PS50887">
    <property type="entry name" value="GGDEF"/>
    <property type="match status" value="1"/>
</dbReference>
<dbReference type="Gene3D" id="3.30.70.270">
    <property type="match status" value="1"/>
</dbReference>
<feature type="domain" description="GGDEF" evidence="4">
    <location>
        <begin position="270"/>
        <end position="407"/>
    </location>
</feature>
<keyword evidence="2" id="KW-1133">Transmembrane helix</keyword>
<evidence type="ECO:0000313" key="5">
    <source>
        <dbReference type="EMBL" id="MFC0407528.1"/>
    </source>
</evidence>
<feature type="transmembrane region" description="Helical" evidence="2">
    <location>
        <begin position="214"/>
        <end position="235"/>
    </location>
</feature>
<dbReference type="PANTHER" id="PTHR44757">
    <property type="entry name" value="DIGUANYLATE CYCLASE DGCP"/>
    <property type="match status" value="1"/>
</dbReference>
<reference evidence="5 6" key="1">
    <citation type="submission" date="2024-09" db="EMBL/GenBank/DDBJ databases">
        <authorList>
            <person name="Sun Q."/>
            <person name="Mori K."/>
        </authorList>
    </citation>
    <scope>NUCLEOTIDE SEQUENCE [LARGE SCALE GENOMIC DNA]</scope>
    <source>
        <strain evidence="5 6">TBRC 5777</strain>
    </source>
</reference>
<evidence type="ECO:0000256" key="1">
    <source>
        <dbReference type="SAM" id="MobiDB-lite"/>
    </source>
</evidence>
<dbReference type="SUPFAM" id="SSF55073">
    <property type="entry name" value="Nucleotide cyclase"/>
    <property type="match status" value="1"/>
</dbReference>
<dbReference type="InterPro" id="IPR001633">
    <property type="entry name" value="EAL_dom"/>
</dbReference>
<feature type="transmembrane region" description="Helical" evidence="2">
    <location>
        <begin position="38"/>
        <end position="61"/>
    </location>
</feature>
<evidence type="ECO:0000256" key="2">
    <source>
        <dbReference type="SAM" id="Phobius"/>
    </source>
</evidence>
<dbReference type="InterPro" id="IPR035919">
    <property type="entry name" value="EAL_sf"/>
</dbReference>
<dbReference type="Pfam" id="PF00563">
    <property type="entry name" value="EAL"/>
    <property type="match status" value="1"/>
</dbReference>
<dbReference type="CDD" id="cd01949">
    <property type="entry name" value="GGDEF"/>
    <property type="match status" value="1"/>
</dbReference>
<dbReference type="InterPro" id="IPR029787">
    <property type="entry name" value="Nucleotide_cyclase"/>
</dbReference>
<keyword evidence="6" id="KW-1185">Reference proteome</keyword>
<gene>
    <name evidence="5" type="ORF">ACFFGY_04665</name>
</gene>
<proteinExistence type="predicted"/>
<dbReference type="Gene3D" id="3.20.20.450">
    <property type="entry name" value="EAL domain"/>
    <property type="match status" value="1"/>
</dbReference>
<accession>A0ABV6JP90</accession>
<dbReference type="InterPro" id="IPR043128">
    <property type="entry name" value="Rev_trsase/Diguanyl_cyclase"/>
</dbReference>
<dbReference type="Proteomes" id="UP001589865">
    <property type="component" value="Unassembled WGS sequence"/>
</dbReference>